<evidence type="ECO:0000313" key="2">
    <source>
        <dbReference type="EMBL" id="OBZ88046.1"/>
    </source>
</evidence>
<reference evidence="2 3" key="1">
    <citation type="submission" date="2016-03" db="EMBL/GenBank/DDBJ databases">
        <title>Choanephora cucurbitarum.</title>
        <authorList>
            <person name="Min B."/>
            <person name="Park H."/>
            <person name="Park J.-H."/>
            <person name="Shin H.-D."/>
            <person name="Choi I.-G."/>
        </authorList>
    </citation>
    <scope>NUCLEOTIDE SEQUENCE [LARGE SCALE GENOMIC DNA]</scope>
    <source>
        <strain evidence="2 3">KUS-F28377</strain>
    </source>
</reference>
<comment type="caution">
    <text evidence="2">The sequence shown here is derived from an EMBL/GenBank/DDBJ whole genome shotgun (WGS) entry which is preliminary data.</text>
</comment>
<accession>A0A1C7NHM7</accession>
<feature type="coiled-coil region" evidence="1">
    <location>
        <begin position="121"/>
        <end position="148"/>
    </location>
</feature>
<dbReference type="EMBL" id="LUGH01000179">
    <property type="protein sequence ID" value="OBZ88046.1"/>
    <property type="molecule type" value="Genomic_DNA"/>
</dbReference>
<keyword evidence="3" id="KW-1185">Reference proteome</keyword>
<keyword evidence="1" id="KW-0175">Coiled coil</keyword>
<sequence>MKRLIQCMGKEAKNVHGIVYKTNSKKDLQGWKFEYDHFVSQDGLCKDHSQANVYVSCVDLFACNANISYKLTKGLSLCLLSININILLDAREDVICFRYCQTNTQAVATITNCAVESERKASEQQANVVHAQARLQELRSLKNELQSQIEAVLPSPVVYSTKSKPKNITNEKIWLTRELKGLSLKQTGKRRRQSNAFKVNVFSKRTKLSAIVKPIFPLSKGLSKGQAVGHFDSKSEGNYGHRAISCALYNDESLFENIKNEMLSYLRHDNVFYKYVFGSSPHSNKALPSTYGRIEQRLTNKTDALATGSWLQFPEMV</sequence>
<dbReference type="AlphaFoldDB" id="A0A1C7NHM7"/>
<proteinExistence type="predicted"/>
<evidence type="ECO:0000256" key="1">
    <source>
        <dbReference type="SAM" id="Coils"/>
    </source>
</evidence>
<evidence type="ECO:0000313" key="3">
    <source>
        <dbReference type="Proteomes" id="UP000093000"/>
    </source>
</evidence>
<gene>
    <name evidence="2" type="ORF">A0J61_03907</name>
</gene>
<dbReference type="Proteomes" id="UP000093000">
    <property type="component" value="Unassembled WGS sequence"/>
</dbReference>
<dbReference type="InParanoid" id="A0A1C7NHM7"/>
<protein>
    <submittedName>
        <fullName evidence="2">Uncharacterized protein</fullName>
    </submittedName>
</protein>
<organism evidence="2 3">
    <name type="scientific">Choanephora cucurbitarum</name>
    <dbReference type="NCBI Taxonomy" id="101091"/>
    <lineage>
        <taxon>Eukaryota</taxon>
        <taxon>Fungi</taxon>
        <taxon>Fungi incertae sedis</taxon>
        <taxon>Mucoromycota</taxon>
        <taxon>Mucoromycotina</taxon>
        <taxon>Mucoromycetes</taxon>
        <taxon>Mucorales</taxon>
        <taxon>Mucorineae</taxon>
        <taxon>Choanephoraceae</taxon>
        <taxon>Choanephoroideae</taxon>
        <taxon>Choanephora</taxon>
    </lineage>
</organism>
<name>A0A1C7NHM7_9FUNG</name>